<dbReference type="InterPro" id="IPR000550">
    <property type="entry name" value="Hppk"/>
</dbReference>
<dbReference type="NCBIfam" id="TIGR01498">
    <property type="entry name" value="folK"/>
    <property type="match status" value="1"/>
</dbReference>
<evidence type="ECO:0000256" key="4">
    <source>
        <dbReference type="ARBA" id="ARBA00022679"/>
    </source>
</evidence>
<name>A0ABZ1BPZ3_9FIRM</name>
<dbReference type="EC" id="2.7.6.3" evidence="3"/>
<comment type="pathway">
    <text evidence="2">Cofactor biosynthesis; tetrahydrofolate biosynthesis; 2-amino-4-hydroxy-6-hydroxymethyl-7,8-dihydropteridine diphosphate from 7,8-dihydroneopterin triphosphate: step 4/4.</text>
</comment>
<evidence type="ECO:0000256" key="8">
    <source>
        <dbReference type="ARBA" id="ARBA00022909"/>
    </source>
</evidence>
<evidence type="ECO:0000256" key="5">
    <source>
        <dbReference type="ARBA" id="ARBA00022741"/>
    </source>
</evidence>
<sequence>MPTTSPVVVYLSLGSNLGDRAANLRRAVDAVAALSDTSVERLSDVYETRPWGPVSQPDFLNLAAAISTTLGPEQLLRGLQAIETALRRVRRVRWGPRTIDIDILLYGETHLASPELTLPHPRMLERAFVLVPLAEIAPDLMVAGRSVADHLRSLGDVSGQVRRLGPLRGQS</sequence>
<dbReference type="RefSeq" id="WP_324669278.1">
    <property type="nucleotide sequence ID" value="NZ_CP141614.1"/>
</dbReference>
<organism evidence="10 11">
    <name type="scientific">Geochorda subterranea</name>
    <dbReference type="NCBI Taxonomy" id="3109564"/>
    <lineage>
        <taxon>Bacteria</taxon>
        <taxon>Bacillati</taxon>
        <taxon>Bacillota</taxon>
        <taxon>Limnochordia</taxon>
        <taxon>Limnochordales</taxon>
        <taxon>Geochordaceae</taxon>
        <taxon>Geochorda</taxon>
    </lineage>
</organism>
<gene>
    <name evidence="10" type="primary">folK</name>
    <name evidence="10" type="ORF">VLY81_01585</name>
</gene>
<evidence type="ECO:0000313" key="11">
    <source>
        <dbReference type="Proteomes" id="UP001333102"/>
    </source>
</evidence>
<keyword evidence="8" id="KW-0289">Folate biosynthesis</keyword>
<comment type="catalytic activity">
    <reaction evidence="1">
        <text>6-hydroxymethyl-7,8-dihydropterin + ATP = (7,8-dihydropterin-6-yl)methyl diphosphate + AMP + H(+)</text>
        <dbReference type="Rhea" id="RHEA:11412"/>
        <dbReference type="ChEBI" id="CHEBI:15378"/>
        <dbReference type="ChEBI" id="CHEBI:30616"/>
        <dbReference type="ChEBI" id="CHEBI:44841"/>
        <dbReference type="ChEBI" id="CHEBI:72950"/>
        <dbReference type="ChEBI" id="CHEBI:456215"/>
        <dbReference type="EC" id="2.7.6.3"/>
    </reaction>
</comment>
<keyword evidence="4 10" id="KW-0808">Transferase</keyword>
<evidence type="ECO:0000256" key="1">
    <source>
        <dbReference type="ARBA" id="ARBA00000198"/>
    </source>
</evidence>
<evidence type="ECO:0000313" key="10">
    <source>
        <dbReference type="EMBL" id="WRP14891.1"/>
    </source>
</evidence>
<dbReference type="CDD" id="cd00483">
    <property type="entry name" value="HPPK"/>
    <property type="match status" value="1"/>
</dbReference>
<evidence type="ECO:0000256" key="7">
    <source>
        <dbReference type="ARBA" id="ARBA00022840"/>
    </source>
</evidence>
<keyword evidence="7" id="KW-0067">ATP-binding</keyword>
<keyword evidence="5" id="KW-0547">Nucleotide-binding</keyword>
<evidence type="ECO:0000259" key="9">
    <source>
        <dbReference type="PROSITE" id="PS00794"/>
    </source>
</evidence>
<reference evidence="11" key="1">
    <citation type="submission" date="2023-12" db="EMBL/GenBank/DDBJ databases">
        <title>Novel isolates from deep terrestrial aquifers shed light on the physiology and ecology of the class Limnochordia.</title>
        <authorList>
            <person name="Karnachuk O.V."/>
            <person name="Lukina A.P."/>
            <person name="Avakyan M.R."/>
            <person name="Kadnikov V."/>
            <person name="Begmatov S."/>
            <person name="Beletsky A.V."/>
            <person name="Mardanov A.V."/>
            <person name="Ravin N.V."/>
        </authorList>
    </citation>
    <scope>NUCLEOTIDE SEQUENCE [LARGE SCALE GENOMIC DNA]</scope>
    <source>
        <strain evidence="11">LN</strain>
    </source>
</reference>
<keyword evidence="11" id="KW-1185">Reference proteome</keyword>
<evidence type="ECO:0000256" key="6">
    <source>
        <dbReference type="ARBA" id="ARBA00022777"/>
    </source>
</evidence>
<dbReference type="Pfam" id="PF01288">
    <property type="entry name" value="HPPK"/>
    <property type="match status" value="1"/>
</dbReference>
<dbReference type="PROSITE" id="PS00794">
    <property type="entry name" value="HPPK"/>
    <property type="match status" value="1"/>
</dbReference>
<dbReference type="InterPro" id="IPR035907">
    <property type="entry name" value="Hppk_sf"/>
</dbReference>
<dbReference type="PANTHER" id="PTHR43071:SF1">
    <property type="entry name" value="2-AMINO-4-HYDROXY-6-HYDROXYMETHYLDIHYDROPTERIDINE PYROPHOSPHOKINASE"/>
    <property type="match status" value="1"/>
</dbReference>
<keyword evidence="6" id="KW-0418">Kinase</keyword>
<accession>A0ABZ1BPZ3</accession>
<dbReference type="GO" id="GO:0003848">
    <property type="term" value="F:2-amino-4-hydroxy-6-hydroxymethyldihydropteridine diphosphokinase activity"/>
    <property type="evidence" value="ECO:0007669"/>
    <property type="project" value="UniProtKB-EC"/>
</dbReference>
<proteinExistence type="predicted"/>
<dbReference type="SUPFAM" id="SSF55083">
    <property type="entry name" value="6-hydroxymethyl-7,8-dihydropterin pyrophosphokinase, HPPK"/>
    <property type="match status" value="1"/>
</dbReference>
<evidence type="ECO:0000256" key="2">
    <source>
        <dbReference type="ARBA" id="ARBA00005051"/>
    </source>
</evidence>
<evidence type="ECO:0000256" key="3">
    <source>
        <dbReference type="ARBA" id="ARBA00013253"/>
    </source>
</evidence>
<feature type="domain" description="7,8-dihydro-6-hydroxymethylpterin-pyrophosphokinase" evidence="9">
    <location>
        <begin position="93"/>
        <end position="104"/>
    </location>
</feature>
<dbReference type="PANTHER" id="PTHR43071">
    <property type="entry name" value="2-AMINO-4-HYDROXY-6-HYDROXYMETHYLDIHYDROPTERIDINE PYROPHOSPHOKINASE"/>
    <property type="match status" value="1"/>
</dbReference>
<dbReference type="Gene3D" id="3.30.70.560">
    <property type="entry name" value="7,8-Dihydro-6-hydroxymethylpterin-pyrophosphokinase HPPK"/>
    <property type="match status" value="1"/>
</dbReference>
<protein>
    <recommendedName>
        <fullName evidence="3">2-amino-4-hydroxy-6-hydroxymethyldihydropteridine diphosphokinase</fullName>
        <ecNumber evidence="3">2.7.6.3</ecNumber>
    </recommendedName>
</protein>
<dbReference type="EMBL" id="CP141614">
    <property type="protein sequence ID" value="WRP14891.1"/>
    <property type="molecule type" value="Genomic_DNA"/>
</dbReference>
<dbReference type="Proteomes" id="UP001333102">
    <property type="component" value="Chromosome"/>
</dbReference>